<dbReference type="PANTHER" id="PTHR36840">
    <property type="entry name" value="BLL5714 PROTEIN"/>
    <property type="match status" value="1"/>
</dbReference>
<feature type="transmembrane region" description="Helical" evidence="1">
    <location>
        <begin position="80"/>
        <end position="101"/>
    </location>
</feature>
<feature type="transmembrane region" description="Helical" evidence="1">
    <location>
        <begin position="356"/>
        <end position="375"/>
    </location>
</feature>
<sequence length="398" mass="43423">MTVGGMRGLLRGREGELLLDLVYVFALTRISERLIVDVTTDRRVVLPELGQTALLLLAFWYSWVRAAVLTSSYDPRKPAIRLSLVLVMFGSMIMAVTLPFAFGDRGVVFAVTYVAVQLGKPLILLLGRYDLERHRCARILCWAAVSAIPWITGAVFFPQSPARGVLWTLALALDYTGLQFGWPVPGVGRSRIDDWRLAGERLAERYQQFIVITLGETILLTGLTFAGEFTPDRVAPSVVSFATTMLMWRIYFHRAGTVLPAAVEAVPSPARLGRSAFHTHLVIVTGILATGVGQALVIHHPVGHEDPLWPAVILGGPALFLAGRSRLDYEVFARVSASRIIGLLALAALAPVMVRLPPLIATSAAAIVLAGVAAWDKIRERKHPDEAPSPSGSTRQQR</sequence>
<reference evidence="2 3" key="1">
    <citation type="journal article" date="2015" name="Int. J. Syst. Evol. Microbiol.">
        <title>Micromonospora costi sp. nov., isolated from a leaf of Costus speciosus.</title>
        <authorList>
            <person name="Thawai C."/>
        </authorList>
    </citation>
    <scope>NUCLEOTIDE SEQUENCE [LARGE SCALE GENOMIC DNA]</scope>
    <source>
        <strain evidence="2 3">CS1-12</strain>
    </source>
</reference>
<keyword evidence="3" id="KW-1185">Reference proteome</keyword>
<evidence type="ECO:0000256" key="1">
    <source>
        <dbReference type="SAM" id="Phobius"/>
    </source>
</evidence>
<comment type="caution">
    <text evidence="2">The sequence shown here is derived from an EMBL/GenBank/DDBJ whole genome shotgun (WGS) entry which is preliminary data.</text>
</comment>
<keyword evidence="1" id="KW-1133">Transmembrane helix</keyword>
<dbReference type="RefSeq" id="WP_120779575.1">
    <property type="nucleotide sequence ID" value="NZ_JBHLUP010000002.1"/>
</dbReference>
<keyword evidence="1" id="KW-0472">Membrane</keyword>
<evidence type="ECO:0000313" key="2">
    <source>
        <dbReference type="EMBL" id="RKN55386.1"/>
    </source>
</evidence>
<feature type="transmembrane region" description="Helical" evidence="1">
    <location>
        <begin position="139"/>
        <end position="158"/>
    </location>
</feature>
<dbReference type="Proteomes" id="UP000279968">
    <property type="component" value="Unassembled WGS sequence"/>
</dbReference>
<accession>A0A3B0A6A8</accession>
<evidence type="ECO:0000313" key="3">
    <source>
        <dbReference type="Proteomes" id="UP000279968"/>
    </source>
</evidence>
<dbReference type="Pfam" id="PF06772">
    <property type="entry name" value="LtrA"/>
    <property type="match status" value="1"/>
</dbReference>
<keyword evidence="1" id="KW-0812">Transmembrane</keyword>
<feature type="transmembrane region" description="Helical" evidence="1">
    <location>
        <begin position="281"/>
        <end position="302"/>
    </location>
</feature>
<proteinExistence type="predicted"/>
<feature type="transmembrane region" description="Helical" evidence="1">
    <location>
        <begin position="233"/>
        <end position="252"/>
    </location>
</feature>
<organism evidence="2 3">
    <name type="scientific">Micromonospora costi</name>
    <dbReference type="NCBI Taxonomy" id="1530042"/>
    <lineage>
        <taxon>Bacteria</taxon>
        <taxon>Bacillati</taxon>
        <taxon>Actinomycetota</taxon>
        <taxon>Actinomycetes</taxon>
        <taxon>Micromonosporales</taxon>
        <taxon>Micromonosporaceae</taxon>
        <taxon>Micromonospora</taxon>
    </lineage>
</organism>
<feature type="transmembrane region" description="Helical" evidence="1">
    <location>
        <begin position="331"/>
        <end position="350"/>
    </location>
</feature>
<gene>
    <name evidence="2" type="ORF">D7193_12035</name>
</gene>
<dbReference type="InterPro" id="IPR010640">
    <property type="entry name" value="Low_temperature_requirement_A"/>
</dbReference>
<dbReference type="AlphaFoldDB" id="A0A3B0A6A8"/>
<feature type="transmembrane region" description="Helical" evidence="1">
    <location>
        <begin position="107"/>
        <end position="127"/>
    </location>
</feature>
<feature type="transmembrane region" description="Helical" evidence="1">
    <location>
        <begin position="164"/>
        <end position="188"/>
    </location>
</feature>
<protein>
    <submittedName>
        <fullName evidence="2">Low temperature requirement protein A</fullName>
    </submittedName>
</protein>
<name>A0A3B0A6A8_9ACTN</name>
<feature type="transmembrane region" description="Helical" evidence="1">
    <location>
        <begin position="209"/>
        <end position="227"/>
    </location>
</feature>
<dbReference type="PANTHER" id="PTHR36840:SF1">
    <property type="entry name" value="BLL5714 PROTEIN"/>
    <property type="match status" value="1"/>
</dbReference>
<feature type="transmembrane region" description="Helical" evidence="1">
    <location>
        <begin position="308"/>
        <end position="324"/>
    </location>
</feature>
<dbReference type="EMBL" id="RBAN01000002">
    <property type="protein sequence ID" value="RKN55386.1"/>
    <property type="molecule type" value="Genomic_DNA"/>
</dbReference>
<dbReference type="OrthoDB" id="3350496at2"/>